<comment type="caution">
    <text evidence="2">The sequence shown here is derived from an EMBL/GenBank/DDBJ whole genome shotgun (WGS) entry which is preliminary data.</text>
</comment>
<reference evidence="3" key="1">
    <citation type="journal article" date="2023" name="Mar. Drugs">
        <title>Gemmata algarum, a Novel Planctomycete Isolated from an Algal Mat, Displays Antimicrobial Activity.</title>
        <authorList>
            <person name="Kumar G."/>
            <person name="Kallscheuer N."/>
            <person name="Kashif M."/>
            <person name="Ahamad S."/>
            <person name="Jagadeeshwari U."/>
            <person name="Pannikurungottu S."/>
            <person name="Haufschild T."/>
            <person name="Kabuu M."/>
            <person name="Sasikala C."/>
            <person name="Jogler C."/>
            <person name="Ramana C."/>
        </authorList>
    </citation>
    <scope>NUCLEOTIDE SEQUENCE [LARGE SCALE GENOMIC DNA]</scope>
    <source>
        <strain evidence="3">JC673</strain>
    </source>
</reference>
<keyword evidence="3" id="KW-1185">Reference proteome</keyword>
<evidence type="ECO:0008006" key="4">
    <source>
        <dbReference type="Google" id="ProtNLM"/>
    </source>
</evidence>
<protein>
    <recommendedName>
        <fullName evidence="4">Transporter</fullName>
    </recommendedName>
</protein>
<organism evidence="2 3">
    <name type="scientific">Gemmata algarum</name>
    <dbReference type="NCBI Taxonomy" id="2975278"/>
    <lineage>
        <taxon>Bacteria</taxon>
        <taxon>Pseudomonadati</taxon>
        <taxon>Planctomycetota</taxon>
        <taxon>Planctomycetia</taxon>
        <taxon>Gemmatales</taxon>
        <taxon>Gemmataceae</taxon>
        <taxon>Gemmata</taxon>
    </lineage>
</organism>
<evidence type="ECO:0000313" key="3">
    <source>
        <dbReference type="Proteomes" id="UP001272242"/>
    </source>
</evidence>
<gene>
    <name evidence="2" type="ORF">R5W23_006476</name>
</gene>
<dbReference type="RefSeq" id="WP_320686055.1">
    <property type="nucleotide sequence ID" value="NZ_JAXBLV010000099.1"/>
</dbReference>
<dbReference type="Proteomes" id="UP001272242">
    <property type="component" value="Unassembled WGS sequence"/>
</dbReference>
<sequence>MLAPAVRWIAVAVAIAATMSVTAPGALAQQNLFNVPSGQITEREHVFFQQQFNFNRPAGTSNTTFDFGLGRGWEVGFNALDFNLYENIRPPAPGERRQVNPDLLLNAQKGFDVLDDVWSIGVGTQAGLNPARRSRDVRFQNFTWVINGFSLPDERAKVYVGAYYANVAYAGPGDRFGVLLGVEIPIVKDRFHFQADCITGNRDISTIVVGGVFIFPNKWQLSLGAQLPVPHSGTPYGAVIEFTIPGYPLFSRRKPVPTTAPD</sequence>
<evidence type="ECO:0000313" key="2">
    <source>
        <dbReference type="EMBL" id="MDY3559257.1"/>
    </source>
</evidence>
<accession>A0ABU5EXA1</accession>
<dbReference type="EMBL" id="JAXBLV010000099">
    <property type="protein sequence ID" value="MDY3559257.1"/>
    <property type="molecule type" value="Genomic_DNA"/>
</dbReference>
<evidence type="ECO:0000256" key="1">
    <source>
        <dbReference type="SAM" id="SignalP"/>
    </source>
</evidence>
<keyword evidence="1" id="KW-0732">Signal</keyword>
<feature type="chain" id="PRO_5045214302" description="Transporter" evidence="1">
    <location>
        <begin position="29"/>
        <end position="262"/>
    </location>
</feature>
<feature type="signal peptide" evidence="1">
    <location>
        <begin position="1"/>
        <end position="28"/>
    </location>
</feature>
<proteinExistence type="predicted"/>
<name>A0ABU5EXA1_9BACT</name>